<keyword evidence="1" id="KW-0704">Schiff base</keyword>
<dbReference type="Pfam" id="PF00923">
    <property type="entry name" value="TAL_FSA"/>
    <property type="match status" value="1"/>
</dbReference>
<dbReference type="InterPro" id="IPR001585">
    <property type="entry name" value="TAL/FSA"/>
</dbReference>
<dbReference type="InterPro" id="IPR013785">
    <property type="entry name" value="Aldolase_TIM"/>
</dbReference>
<dbReference type="Gene3D" id="3.20.20.70">
    <property type="entry name" value="Aldolase class I"/>
    <property type="match status" value="1"/>
</dbReference>
<evidence type="ECO:0000256" key="1">
    <source>
        <dbReference type="ARBA" id="ARBA00023270"/>
    </source>
</evidence>
<proteinExistence type="predicted"/>
<dbReference type="GO" id="GO:0005975">
    <property type="term" value="P:carbohydrate metabolic process"/>
    <property type="evidence" value="ECO:0007669"/>
    <property type="project" value="InterPro"/>
</dbReference>
<accession>A0A523W0X1</accession>
<sequence length="710" mass="79871">MLKPNEVASIIAQSRPEKPISLPLSLDHSDNICRTTLKGEPQLAADHILHREMKGKLNETVGRVIRQLNLEFVGSMPSSGDSKEVSRKKMQRRGWAYQVLMEIALNLAGIESRMVGFSRDEVRKTYEHILYTLKVWEHLERKEELTASRISVAEAVVKKLINDMKKVMKGAGMVAKMGEEIEKGLEDKNLAASFISEAKKVIRKNIYYSMGVKGLGKFGNDYAIGLRYLRHLGYVQVSTNPVLAARAYEDDVSLWEDFKEVVKNHPEWQGSPEDFADEIAMEATKTALWPNLAVFRPIALLSKLHHGLVSYQLNPNVAESLEGSLKDALAIYSSAQEFLRNYDSHLLWGYSQDDERGRPNMVFKVAGAYPSSIQITKDLNSLGIGTNNTVTYTVSQEATLIMAAMEGMAAALKMGISPTQVYETNMGGRLESHLRDLEAEGLLTEALGKAKDRDKSLRELAQTLGATEELQELSSFKEKVGVVSSYKYLKSLTHPDLVEVIAGARIRGYSKEKASAFLGNLECDIGYAGTLVAQKVYRIFFSQENRAKWVSYLEKQFGLATTKAEEIMDKIDLLPASKRKPNDTYFTLARKNMTNTEFPNHQQSVLEASYQKEFSLSDFEDAILRDHDPKILSRLLKLPDFRKGYEFTPELKEKLGRVGIRNDFGEGGLEVDEWPTFGSVVKTMGEFTDAYNTFREKTIEFVRRVGRSSS</sequence>
<dbReference type="AlphaFoldDB" id="A0A523W0X1"/>
<gene>
    <name evidence="2" type="ORF">E3J48_06415</name>
</gene>
<dbReference type="EMBL" id="SOIZ01000288">
    <property type="protein sequence ID" value="TET60667.1"/>
    <property type="molecule type" value="Genomic_DNA"/>
</dbReference>
<dbReference type="Proteomes" id="UP000319130">
    <property type="component" value="Unassembled WGS sequence"/>
</dbReference>
<evidence type="ECO:0000313" key="3">
    <source>
        <dbReference type="Proteomes" id="UP000319130"/>
    </source>
</evidence>
<dbReference type="SUPFAM" id="SSF51569">
    <property type="entry name" value="Aldolase"/>
    <property type="match status" value="1"/>
</dbReference>
<comment type="caution">
    <text evidence="2">The sequence shown here is derived from an EMBL/GenBank/DDBJ whole genome shotgun (WGS) entry which is preliminary data.</text>
</comment>
<organism evidence="2 3">
    <name type="scientific">Aerophobetes bacterium</name>
    <dbReference type="NCBI Taxonomy" id="2030807"/>
    <lineage>
        <taxon>Bacteria</taxon>
        <taxon>Candidatus Aerophobota</taxon>
    </lineage>
</organism>
<reference evidence="2 3" key="1">
    <citation type="submission" date="2019-03" db="EMBL/GenBank/DDBJ databases">
        <title>Metabolic potential of uncultured bacteria and archaea associated with petroleum seepage in deep-sea sediments.</title>
        <authorList>
            <person name="Dong X."/>
            <person name="Hubert C."/>
        </authorList>
    </citation>
    <scope>NUCLEOTIDE SEQUENCE [LARGE SCALE GENOMIC DNA]</scope>
    <source>
        <strain evidence="2">E29_bin52</strain>
    </source>
</reference>
<protein>
    <submittedName>
        <fullName evidence="2">Uncharacterized protein</fullName>
    </submittedName>
</protein>
<evidence type="ECO:0000313" key="2">
    <source>
        <dbReference type="EMBL" id="TET60667.1"/>
    </source>
</evidence>
<name>A0A523W0X1_UNCAE</name>